<dbReference type="AlphaFoldDB" id="A0A2W5LZC1"/>
<dbReference type="InterPro" id="IPR006015">
    <property type="entry name" value="Universal_stress_UspA"/>
</dbReference>
<evidence type="ECO:0000313" key="4">
    <source>
        <dbReference type="Proteomes" id="UP000249046"/>
    </source>
</evidence>
<evidence type="ECO:0000259" key="2">
    <source>
        <dbReference type="Pfam" id="PF00582"/>
    </source>
</evidence>
<dbReference type="EMBL" id="QFPO01000020">
    <property type="protein sequence ID" value="PZQ10453.1"/>
    <property type="molecule type" value="Genomic_DNA"/>
</dbReference>
<dbReference type="InterPro" id="IPR014729">
    <property type="entry name" value="Rossmann-like_a/b/a_fold"/>
</dbReference>
<name>A0A2W5LZC1_9GAMM</name>
<comment type="similarity">
    <text evidence="1">Belongs to the universal stress protein A family.</text>
</comment>
<organism evidence="3 4">
    <name type="scientific">Rhodanobacter denitrificans</name>
    <dbReference type="NCBI Taxonomy" id="666685"/>
    <lineage>
        <taxon>Bacteria</taxon>
        <taxon>Pseudomonadati</taxon>
        <taxon>Pseudomonadota</taxon>
        <taxon>Gammaproteobacteria</taxon>
        <taxon>Lysobacterales</taxon>
        <taxon>Rhodanobacteraceae</taxon>
        <taxon>Rhodanobacter</taxon>
    </lineage>
</organism>
<protein>
    <submittedName>
        <fullName evidence="3">Universal stress protein</fullName>
    </submittedName>
</protein>
<dbReference type="Pfam" id="PF00582">
    <property type="entry name" value="Usp"/>
    <property type="match status" value="1"/>
</dbReference>
<dbReference type="InterPro" id="IPR006016">
    <property type="entry name" value="UspA"/>
</dbReference>
<dbReference type="Gene3D" id="3.40.50.620">
    <property type="entry name" value="HUPs"/>
    <property type="match status" value="1"/>
</dbReference>
<feature type="domain" description="UspA" evidence="2">
    <location>
        <begin position="2"/>
        <end position="140"/>
    </location>
</feature>
<evidence type="ECO:0000313" key="3">
    <source>
        <dbReference type="EMBL" id="PZQ10453.1"/>
    </source>
</evidence>
<reference evidence="3 4" key="1">
    <citation type="submission" date="2017-08" db="EMBL/GenBank/DDBJ databases">
        <title>Infants hospitalized years apart are colonized by the same room-sourced microbial strains.</title>
        <authorList>
            <person name="Brooks B."/>
            <person name="Olm M.R."/>
            <person name="Firek B.A."/>
            <person name="Baker R."/>
            <person name="Thomas B.C."/>
            <person name="Morowitz M.J."/>
            <person name="Banfield J.F."/>
        </authorList>
    </citation>
    <scope>NUCLEOTIDE SEQUENCE [LARGE SCALE GENOMIC DNA]</scope>
    <source>
        <strain evidence="3">S2_005_003_R2_42</strain>
    </source>
</reference>
<dbReference type="PANTHER" id="PTHR46268">
    <property type="entry name" value="STRESS RESPONSE PROTEIN NHAX"/>
    <property type="match status" value="1"/>
</dbReference>
<gene>
    <name evidence="3" type="ORF">DI564_15800</name>
</gene>
<dbReference type="PRINTS" id="PR01438">
    <property type="entry name" value="UNVRSLSTRESS"/>
</dbReference>
<dbReference type="Proteomes" id="UP000249046">
    <property type="component" value="Unassembled WGS sequence"/>
</dbReference>
<sequence length="140" mass="15359">MKVLFASDGSDCSDRAARYLAGTLRRNTVDLRVTLLYVDAPMIGGAASALGERRVAEILRENSEAALGPSRRRLKRARIRFDERHAVGNPAQYISRLADKERFDLIVMGSHGRTLLGGIVLGSVTQRVLAQCTVPVLIVR</sequence>
<accession>A0A2W5LZC1</accession>
<proteinExistence type="inferred from homology"/>
<evidence type="ECO:0000256" key="1">
    <source>
        <dbReference type="ARBA" id="ARBA00008791"/>
    </source>
</evidence>
<dbReference type="CDD" id="cd00293">
    <property type="entry name" value="USP-like"/>
    <property type="match status" value="1"/>
</dbReference>
<comment type="caution">
    <text evidence="3">The sequence shown here is derived from an EMBL/GenBank/DDBJ whole genome shotgun (WGS) entry which is preliminary data.</text>
</comment>
<dbReference type="SUPFAM" id="SSF52402">
    <property type="entry name" value="Adenine nucleotide alpha hydrolases-like"/>
    <property type="match status" value="1"/>
</dbReference>
<dbReference type="PANTHER" id="PTHR46268:SF6">
    <property type="entry name" value="UNIVERSAL STRESS PROTEIN UP12"/>
    <property type="match status" value="1"/>
</dbReference>